<keyword evidence="2" id="KW-1185">Reference proteome</keyword>
<accession>A0ABV5SLA1</accession>
<organism evidence="1 2">
    <name type="scientific">Nonomuraea helvata</name>
    <dbReference type="NCBI Taxonomy" id="37484"/>
    <lineage>
        <taxon>Bacteria</taxon>
        <taxon>Bacillati</taxon>
        <taxon>Actinomycetota</taxon>
        <taxon>Actinomycetes</taxon>
        <taxon>Streptosporangiales</taxon>
        <taxon>Streptosporangiaceae</taxon>
        <taxon>Nonomuraea</taxon>
    </lineage>
</organism>
<name>A0ABV5SLA1_9ACTN</name>
<dbReference type="Proteomes" id="UP001589532">
    <property type="component" value="Unassembled WGS sequence"/>
</dbReference>
<evidence type="ECO:0000313" key="1">
    <source>
        <dbReference type="EMBL" id="MFB9631809.1"/>
    </source>
</evidence>
<evidence type="ECO:0000313" key="2">
    <source>
        <dbReference type="Proteomes" id="UP001589532"/>
    </source>
</evidence>
<dbReference type="EMBL" id="JBHMBW010000108">
    <property type="protein sequence ID" value="MFB9631809.1"/>
    <property type="molecule type" value="Genomic_DNA"/>
</dbReference>
<sequence>MKLAQITWRLSSLGGRSEHGRELAVKRTLQAYYLSGKPPWDSGIPAPELVAAVEGPYALPPGPLPVPGC</sequence>
<dbReference type="RefSeq" id="WP_344993916.1">
    <property type="nucleotide sequence ID" value="NZ_BAAAXV010000008.1"/>
</dbReference>
<protein>
    <submittedName>
        <fullName evidence="1">Uncharacterized protein</fullName>
    </submittedName>
</protein>
<comment type="caution">
    <text evidence="1">The sequence shown here is derived from an EMBL/GenBank/DDBJ whole genome shotgun (WGS) entry which is preliminary data.</text>
</comment>
<reference evidence="1 2" key="1">
    <citation type="submission" date="2024-09" db="EMBL/GenBank/DDBJ databases">
        <authorList>
            <person name="Sun Q."/>
            <person name="Mori K."/>
        </authorList>
    </citation>
    <scope>NUCLEOTIDE SEQUENCE [LARGE SCALE GENOMIC DNA]</scope>
    <source>
        <strain evidence="1 2">JCM 3143</strain>
    </source>
</reference>
<gene>
    <name evidence="1" type="ORF">ACFFSA_52860</name>
</gene>
<proteinExistence type="predicted"/>